<dbReference type="RefSeq" id="WP_138286411.1">
    <property type="nucleotide sequence ID" value="NZ_CP058350.1"/>
</dbReference>
<proteinExistence type="predicted"/>
<dbReference type="Gene3D" id="3.40.710.10">
    <property type="entry name" value="DD-peptidase/beta-lactamase superfamily"/>
    <property type="match status" value="1"/>
</dbReference>
<name>A0ABX6QQM7_9HYPH</name>
<feature type="domain" description="Beta-lactamase-related" evidence="1">
    <location>
        <begin position="166"/>
        <end position="433"/>
    </location>
</feature>
<dbReference type="Pfam" id="PF00144">
    <property type="entry name" value="Beta-lactamase"/>
    <property type="match status" value="1"/>
</dbReference>
<dbReference type="SUPFAM" id="SSF56601">
    <property type="entry name" value="beta-lactamase/transpeptidase-like"/>
    <property type="match status" value="1"/>
</dbReference>
<dbReference type="EMBL" id="CP058350">
    <property type="protein sequence ID" value="QLF70863.1"/>
    <property type="molecule type" value="Genomic_DNA"/>
</dbReference>
<dbReference type="InterPro" id="IPR050789">
    <property type="entry name" value="Diverse_Enzym_Activities"/>
</dbReference>
<gene>
    <name evidence="2" type="ORF">FE840_015655</name>
</gene>
<dbReference type="PANTHER" id="PTHR43283">
    <property type="entry name" value="BETA-LACTAMASE-RELATED"/>
    <property type="match status" value="1"/>
</dbReference>
<dbReference type="InterPro" id="IPR012338">
    <property type="entry name" value="Beta-lactam/transpept-like"/>
</dbReference>
<evidence type="ECO:0000259" key="1">
    <source>
        <dbReference type="Pfam" id="PF00144"/>
    </source>
</evidence>
<evidence type="ECO:0000313" key="3">
    <source>
        <dbReference type="Proteomes" id="UP000308530"/>
    </source>
</evidence>
<protein>
    <submittedName>
        <fullName evidence="2">Serine hydrolase</fullName>
    </submittedName>
</protein>
<sequence length="456" mass="48842">MSFLGRSARIAAFLLLGLVTLAVAWLAVMPPELLRVGTGYAAKMVCSNVFLVGRDSQDVLEVDVQAPGHPLLRLVSVDVDDERGWVAARMAGVFAGNAAFHRPGLGCAVAPEGEVDPAAQEGVELAPINAQDVSAAWPDGERVETPDPRLADILTDPDLLGPGMRAVVVVKNGRIVGEAYGDGFDADSRLLGWSMTKSVTAAIMGRMVADGLMTLDASGLFAEWSGDERAEISLANLLAMESGLDFDESYGSVTDVTRMLYLEPTASSFALSRPLKEEPGKAFNYSSGETVILSRYWMSLFPSLEQAQRYPHDALFKPLGMGSAILEADTAGVFVGSSYMYATARDWARIGAFLANDGVWNGERLLPDGFVDLMRAPNGTSNGAYSKMQTWFLPPGQRELDASGLPEDVFWMRGHDGQSIAISSAEDLVVVRLGLTPVRQGYSPAELVSAVRSALQ</sequence>
<dbReference type="GO" id="GO:0016787">
    <property type="term" value="F:hydrolase activity"/>
    <property type="evidence" value="ECO:0007669"/>
    <property type="project" value="UniProtKB-KW"/>
</dbReference>
<reference evidence="2 3" key="1">
    <citation type="submission" date="2020-06" db="EMBL/GenBank/DDBJ databases">
        <title>Genome sequence of Rhizobium sp strain ADMK78.</title>
        <authorList>
            <person name="Rahi P."/>
        </authorList>
    </citation>
    <scope>NUCLEOTIDE SEQUENCE [LARGE SCALE GENOMIC DNA]</scope>
    <source>
        <strain evidence="2 3">ADMK78</strain>
    </source>
</reference>
<accession>A0ABX6QQM7</accession>
<dbReference type="InterPro" id="IPR001466">
    <property type="entry name" value="Beta-lactam-related"/>
</dbReference>
<keyword evidence="3" id="KW-1185">Reference proteome</keyword>
<evidence type="ECO:0000313" key="2">
    <source>
        <dbReference type="EMBL" id="QLF70863.1"/>
    </source>
</evidence>
<keyword evidence="2" id="KW-0378">Hydrolase</keyword>
<dbReference type="PANTHER" id="PTHR43283:SF7">
    <property type="entry name" value="BETA-LACTAMASE-RELATED DOMAIN-CONTAINING PROTEIN"/>
    <property type="match status" value="1"/>
</dbReference>
<organism evidence="2 3">
    <name type="scientific">Peteryoungia desertarenae</name>
    <dbReference type="NCBI Taxonomy" id="1813451"/>
    <lineage>
        <taxon>Bacteria</taxon>
        <taxon>Pseudomonadati</taxon>
        <taxon>Pseudomonadota</taxon>
        <taxon>Alphaproteobacteria</taxon>
        <taxon>Hyphomicrobiales</taxon>
        <taxon>Rhizobiaceae</taxon>
        <taxon>Peteryoungia</taxon>
    </lineage>
</organism>
<dbReference type="Proteomes" id="UP000308530">
    <property type="component" value="Chromosome"/>
</dbReference>